<sequence length="61" mass="6594">MAKRDAAGHKTLADAVRDLIGTEDNRRHVHKLLGLEVEPELPPTLASLLEAIGKARSGRTP</sequence>
<keyword evidence="2" id="KW-1185">Reference proteome</keyword>
<protein>
    <submittedName>
        <fullName evidence="1">Uncharacterized protein</fullName>
    </submittedName>
</protein>
<evidence type="ECO:0000313" key="2">
    <source>
        <dbReference type="Proteomes" id="UP000188388"/>
    </source>
</evidence>
<name>A0A1R3VBV4_9HYPH</name>
<proteinExistence type="predicted"/>
<dbReference type="RefSeq" id="WP_167378763.1">
    <property type="nucleotide sequence ID" value="NZ_FTPD01000020.1"/>
</dbReference>
<evidence type="ECO:0000313" key="1">
    <source>
        <dbReference type="EMBL" id="SIT56261.1"/>
    </source>
</evidence>
<dbReference type="AlphaFoldDB" id="A0A1R3VBV4"/>
<dbReference type="Proteomes" id="UP000188388">
    <property type="component" value="Unassembled WGS sequence"/>
</dbReference>
<gene>
    <name evidence="1" type="ORF">BQ8794_270088</name>
</gene>
<organism evidence="1 2">
    <name type="scientific">Mesorhizobium prunaredense</name>
    <dbReference type="NCBI Taxonomy" id="1631249"/>
    <lineage>
        <taxon>Bacteria</taxon>
        <taxon>Pseudomonadati</taxon>
        <taxon>Pseudomonadota</taxon>
        <taxon>Alphaproteobacteria</taxon>
        <taxon>Hyphomicrobiales</taxon>
        <taxon>Phyllobacteriaceae</taxon>
        <taxon>Mesorhizobium</taxon>
    </lineage>
</organism>
<reference evidence="2" key="1">
    <citation type="submission" date="2017-01" db="EMBL/GenBank/DDBJ databases">
        <authorList>
            <person name="Brunel B."/>
        </authorList>
    </citation>
    <scope>NUCLEOTIDE SEQUENCE [LARGE SCALE GENOMIC DNA]</scope>
</reference>
<accession>A0A1R3VBV4</accession>
<dbReference type="EMBL" id="FTPD01000020">
    <property type="protein sequence ID" value="SIT56261.1"/>
    <property type="molecule type" value="Genomic_DNA"/>
</dbReference>